<name>A0A9W7AJZ6_9STRA</name>
<keyword evidence="8 9" id="KW-0472">Membrane</keyword>
<dbReference type="AlphaFoldDB" id="A0A9W7AJZ6"/>
<feature type="chain" id="PRO_5040839316" description="Mitochondrial carrier protein" evidence="12">
    <location>
        <begin position="22"/>
        <end position="319"/>
    </location>
</feature>
<dbReference type="Pfam" id="PF00153">
    <property type="entry name" value="Mito_carr"/>
    <property type="match status" value="3"/>
</dbReference>
<evidence type="ECO:0000256" key="7">
    <source>
        <dbReference type="ARBA" id="ARBA00023128"/>
    </source>
</evidence>
<evidence type="ECO:0000256" key="12">
    <source>
        <dbReference type="SAM" id="SignalP"/>
    </source>
</evidence>
<feature type="repeat" description="Solcar" evidence="9">
    <location>
        <begin position="234"/>
        <end position="319"/>
    </location>
</feature>
<dbReference type="Proteomes" id="UP001165085">
    <property type="component" value="Unassembled WGS sequence"/>
</dbReference>
<evidence type="ECO:0000256" key="9">
    <source>
        <dbReference type="PROSITE-ProRule" id="PRU00282"/>
    </source>
</evidence>
<reference evidence="14" key="1">
    <citation type="journal article" date="2023" name="Commun. Biol.">
        <title>Genome analysis of Parmales, the sister group of diatoms, reveals the evolutionary specialization of diatoms from phago-mixotrophs to photoautotrophs.</title>
        <authorList>
            <person name="Ban H."/>
            <person name="Sato S."/>
            <person name="Yoshikawa S."/>
            <person name="Yamada K."/>
            <person name="Nakamura Y."/>
            <person name="Ichinomiya M."/>
            <person name="Sato N."/>
            <person name="Blanc-Mathieu R."/>
            <person name="Endo H."/>
            <person name="Kuwata A."/>
            <person name="Ogata H."/>
        </authorList>
    </citation>
    <scope>NUCLEOTIDE SEQUENCE [LARGE SCALE GENOMIC DNA]</scope>
    <source>
        <strain evidence="14">NIES 3701</strain>
    </source>
</reference>
<evidence type="ECO:0000313" key="14">
    <source>
        <dbReference type="Proteomes" id="UP001165085"/>
    </source>
</evidence>
<comment type="caution">
    <text evidence="13">The sequence shown here is derived from an EMBL/GenBank/DDBJ whole genome shotgun (WGS) entry which is preliminary data.</text>
</comment>
<accession>A0A9W7AJZ6</accession>
<feature type="transmembrane region" description="Helical" evidence="11">
    <location>
        <begin position="140"/>
        <end position="161"/>
    </location>
</feature>
<evidence type="ECO:0000256" key="4">
    <source>
        <dbReference type="ARBA" id="ARBA00022692"/>
    </source>
</evidence>
<evidence type="ECO:0000256" key="5">
    <source>
        <dbReference type="ARBA" id="ARBA00022737"/>
    </source>
</evidence>
<evidence type="ECO:0000256" key="8">
    <source>
        <dbReference type="ARBA" id="ARBA00023136"/>
    </source>
</evidence>
<keyword evidence="3 10" id="KW-0813">Transport</keyword>
<comment type="subcellular location">
    <subcellularLocation>
        <location evidence="1">Mitochondrion membrane</location>
        <topology evidence="1">Multi-pass membrane protein</topology>
    </subcellularLocation>
</comment>
<evidence type="ECO:0000313" key="13">
    <source>
        <dbReference type="EMBL" id="GMH70508.1"/>
    </source>
</evidence>
<keyword evidence="5" id="KW-0677">Repeat</keyword>
<evidence type="ECO:0000256" key="2">
    <source>
        <dbReference type="ARBA" id="ARBA00006375"/>
    </source>
</evidence>
<dbReference type="PRINTS" id="PR00926">
    <property type="entry name" value="MITOCARRIER"/>
</dbReference>
<dbReference type="SUPFAM" id="SSF103506">
    <property type="entry name" value="Mitochondrial carrier"/>
    <property type="match status" value="1"/>
</dbReference>
<evidence type="ECO:0000256" key="6">
    <source>
        <dbReference type="ARBA" id="ARBA00022989"/>
    </source>
</evidence>
<dbReference type="InterPro" id="IPR023395">
    <property type="entry name" value="MCP_dom_sf"/>
</dbReference>
<evidence type="ECO:0000256" key="3">
    <source>
        <dbReference type="ARBA" id="ARBA00022448"/>
    </source>
</evidence>
<gene>
    <name evidence="13" type="ORF">TrST_g3918</name>
</gene>
<dbReference type="InterPro" id="IPR002067">
    <property type="entry name" value="MCP"/>
</dbReference>
<dbReference type="GO" id="GO:0031966">
    <property type="term" value="C:mitochondrial membrane"/>
    <property type="evidence" value="ECO:0007669"/>
    <property type="project" value="UniProtKB-SubCell"/>
</dbReference>
<dbReference type="OrthoDB" id="193856at2759"/>
<sequence length="319" mass="34295">MAPFTTAAVICLMLTSTISSALDPRKMNVALRRRGTPTGPLPHSAFALSPTFVNLGAGALAGSSGVFVSFPFDTLKTLSQVRSSKNLPSLIREVFDEEGIKGFYQGVKGMVVGQAFIKSVAFASNDWALQHTSQLATSNFVSLVCAAMFAGFVTSFLVTPIERVKIILQAKKPGDKGTDEVGVIKNMLSQPDGVKNLFTVGLLPTISREVPSYALYFVTYRLLMDSNVFLPITGPTFAPLLAGAMAGIACWVPVYPIDVVKTTMQESSTNQKKSAFFILQTILKEEGVSGLFDGLTPKVVRAAINHAVTFFVYNYLTGL</sequence>
<keyword evidence="14" id="KW-1185">Reference proteome</keyword>
<dbReference type="Gene3D" id="1.50.40.10">
    <property type="entry name" value="Mitochondrial carrier domain"/>
    <property type="match status" value="1"/>
</dbReference>
<feature type="repeat" description="Solcar" evidence="9">
    <location>
        <begin position="138"/>
        <end position="226"/>
    </location>
</feature>
<comment type="similarity">
    <text evidence="2 10">Belongs to the mitochondrial carrier (TC 2.A.29) family.</text>
</comment>
<feature type="repeat" description="Solcar" evidence="9">
    <location>
        <begin position="49"/>
        <end position="131"/>
    </location>
</feature>
<keyword evidence="7" id="KW-0496">Mitochondrion</keyword>
<organism evidence="13 14">
    <name type="scientific">Triparma strigata</name>
    <dbReference type="NCBI Taxonomy" id="1606541"/>
    <lineage>
        <taxon>Eukaryota</taxon>
        <taxon>Sar</taxon>
        <taxon>Stramenopiles</taxon>
        <taxon>Ochrophyta</taxon>
        <taxon>Bolidophyceae</taxon>
        <taxon>Parmales</taxon>
        <taxon>Triparmaceae</taxon>
        <taxon>Triparma</taxon>
    </lineage>
</organism>
<dbReference type="PANTHER" id="PTHR45624">
    <property type="entry name" value="MITOCHONDRIAL BASIC AMINO ACIDS TRANSPORTER-RELATED"/>
    <property type="match status" value="1"/>
</dbReference>
<dbReference type="InterPro" id="IPR018108">
    <property type="entry name" value="MCP_transmembrane"/>
</dbReference>
<evidence type="ECO:0008006" key="15">
    <source>
        <dbReference type="Google" id="ProtNLM"/>
    </source>
</evidence>
<dbReference type="PROSITE" id="PS50920">
    <property type="entry name" value="SOLCAR"/>
    <property type="match status" value="3"/>
</dbReference>
<evidence type="ECO:0000256" key="10">
    <source>
        <dbReference type="RuleBase" id="RU000488"/>
    </source>
</evidence>
<keyword evidence="6 11" id="KW-1133">Transmembrane helix</keyword>
<dbReference type="GO" id="GO:0022857">
    <property type="term" value="F:transmembrane transporter activity"/>
    <property type="evidence" value="ECO:0007669"/>
    <property type="project" value="TreeGrafter"/>
</dbReference>
<protein>
    <recommendedName>
        <fullName evidence="15">Mitochondrial carrier protein</fullName>
    </recommendedName>
</protein>
<keyword evidence="4 9" id="KW-0812">Transmembrane</keyword>
<dbReference type="EMBL" id="BRXY01000140">
    <property type="protein sequence ID" value="GMH70508.1"/>
    <property type="molecule type" value="Genomic_DNA"/>
</dbReference>
<proteinExistence type="inferred from homology"/>
<feature type="signal peptide" evidence="12">
    <location>
        <begin position="1"/>
        <end position="21"/>
    </location>
</feature>
<dbReference type="PANTHER" id="PTHR45624:SF10">
    <property type="entry name" value="SLC (SOLUTE CARRIER) HOMOLOG"/>
    <property type="match status" value="1"/>
</dbReference>
<dbReference type="InterPro" id="IPR050567">
    <property type="entry name" value="Mitochondrial_Carrier"/>
</dbReference>
<evidence type="ECO:0000256" key="11">
    <source>
        <dbReference type="SAM" id="Phobius"/>
    </source>
</evidence>
<keyword evidence="12" id="KW-0732">Signal</keyword>
<evidence type="ECO:0000256" key="1">
    <source>
        <dbReference type="ARBA" id="ARBA00004225"/>
    </source>
</evidence>